<dbReference type="PANTHER" id="PTHR22984">
    <property type="entry name" value="SERINE/THREONINE-PROTEIN KINASE PIM"/>
    <property type="match status" value="1"/>
</dbReference>
<dbReference type="GO" id="GO:0005524">
    <property type="term" value="F:ATP binding"/>
    <property type="evidence" value="ECO:0007669"/>
    <property type="project" value="UniProtKB-KW"/>
</dbReference>
<proteinExistence type="inferred from homology"/>
<protein>
    <recommendedName>
        <fullName evidence="2">non-specific serine/threonine protein kinase</fullName>
        <ecNumber evidence="2">2.7.11.1</ecNumber>
    </recommendedName>
</protein>
<comment type="similarity">
    <text evidence="1">Belongs to the protein kinase superfamily. CAMK Ser/Thr protein kinase family. PIM subfamily.</text>
</comment>
<evidence type="ECO:0000256" key="7">
    <source>
        <dbReference type="ARBA" id="ARBA00022840"/>
    </source>
</evidence>
<keyword evidence="3" id="KW-0723">Serine/threonine-protein kinase</keyword>
<dbReference type="EMBL" id="JAMKFB020000059">
    <property type="protein sequence ID" value="KAL0153955.1"/>
    <property type="molecule type" value="Genomic_DNA"/>
</dbReference>
<dbReference type="Pfam" id="PF00069">
    <property type="entry name" value="Pkinase"/>
    <property type="match status" value="1"/>
</dbReference>
<evidence type="ECO:0000256" key="2">
    <source>
        <dbReference type="ARBA" id="ARBA00012513"/>
    </source>
</evidence>
<dbReference type="InterPro" id="IPR000719">
    <property type="entry name" value="Prot_kinase_dom"/>
</dbReference>
<dbReference type="GO" id="GO:0004674">
    <property type="term" value="F:protein serine/threonine kinase activity"/>
    <property type="evidence" value="ECO:0007669"/>
    <property type="project" value="UniProtKB-KW"/>
</dbReference>
<organism evidence="11 12">
    <name type="scientific">Cirrhinus mrigala</name>
    <name type="common">Mrigala</name>
    <dbReference type="NCBI Taxonomy" id="683832"/>
    <lineage>
        <taxon>Eukaryota</taxon>
        <taxon>Metazoa</taxon>
        <taxon>Chordata</taxon>
        <taxon>Craniata</taxon>
        <taxon>Vertebrata</taxon>
        <taxon>Euteleostomi</taxon>
        <taxon>Actinopterygii</taxon>
        <taxon>Neopterygii</taxon>
        <taxon>Teleostei</taxon>
        <taxon>Ostariophysi</taxon>
        <taxon>Cypriniformes</taxon>
        <taxon>Cyprinidae</taxon>
        <taxon>Labeoninae</taxon>
        <taxon>Labeonini</taxon>
        <taxon>Cirrhinus</taxon>
    </lineage>
</organism>
<evidence type="ECO:0000313" key="11">
    <source>
        <dbReference type="EMBL" id="KAL0153955.1"/>
    </source>
</evidence>
<dbReference type="SUPFAM" id="SSF56112">
    <property type="entry name" value="Protein kinase-like (PK-like)"/>
    <property type="match status" value="1"/>
</dbReference>
<dbReference type="InterPro" id="IPR051138">
    <property type="entry name" value="PIM_Ser/Thr_kinase"/>
</dbReference>
<evidence type="ECO:0000313" key="12">
    <source>
        <dbReference type="Proteomes" id="UP001529510"/>
    </source>
</evidence>
<keyword evidence="12" id="KW-1185">Reference proteome</keyword>
<evidence type="ECO:0000256" key="8">
    <source>
        <dbReference type="ARBA" id="ARBA00047899"/>
    </source>
</evidence>
<reference evidence="11 12" key="1">
    <citation type="submission" date="2024-05" db="EMBL/GenBank/DDBJ databases">
        <title>Genome sequencing and assembly of Indian major carp, Cirrhinus mrigala (Hamilton, 1822).</title>
        <authorList>
            <person name="Mohindra V."/>
            <person name="Chowdhury L.M."/>
            <person name="Lal K."/>
            <person name="Jena J.K."/>
        </authorList>
    </citation>
    <scope>NUCLEOTIDE SEQUENCE [LARGE SCALE GENOMIC DNA]</scope>
    <source>
        <strain evidence="11">CM1030</strain>
        <tissue evidence="11">Blood</tissue>
    </source>
</reference>
<gene>
    <name evidence="11" type="ORF">M9458_050712</name>
</gene>
<dbReference type="InterPro" id="IPR011009">
    <property type="entry name" value="Kinase-like_dom_sf"/>
</dbReference>
<evidence type="ECO:0000256" key="3">
    <source>
        <dbReference type="ARBA" id="ARBA00022527"/>
    </source>
</evidence>
<dbReference type="Gene3D" id="1.10.510.10">
    <property type="entry name" value="Transferase(Phosphotransferase) domain 1"/>
    <property type="match status" value="1"/>
</dbReference>
<keyword evidence="7" id="KW-0067">ATP-binding</keyword>
<comment type="catalytic activity">
    <reaction evidence="8">
        <text>L-threonyl-[protein] + ATP = O-phospho-L-threonyl-[protein] + ADP + H(+)</text>
        <dbReference type="Rhea" id="RHEA:46608"/>
        <dbReference type="Rhea" id="RHEA-COMP:11060"/>
        <dbReference type="Rhea" id="RHEA-COMP:11605"/>
        <dbReference type="ChEBI" id="CHEBI:15378"/>
        <dbReference type="ChEBI" id="CHEBI:30013"/>
        <dbReference type="ChEBI" id="CHEBI:30616"/>
        <dbReference type="ChEBI" id="CHEBI:61977"/>
        <dbReference type="ChEBI" id="CHEBI:456216"/>
        <dbReference type="EC" id="2.7.11.1"/>
    </reaction>
</comment>
<keyword evidence="5" id="KW-0547">Nucleotide-binding</keyword>
<keyword evidence="4" id="KW-0808">Transferase</keyword>
<feature type="non-terminal residue" evidence="11">
    <location>
        <position position="65"/>
    </location>
</feature>
<dbReference type="PROSITE" id="PS50011">
    <property type="entry name" value="PROTEIN_KINASE_DOM"/>
    <property type="match status" value="1"/>
</dbReference>
<feature type="non-terminal residue" evidence="11">
    <location>
        <position position="1"/>
    </location>
</feature>
<sequence>RFIELNCERLQESVVRTLMVQIIQSAKECIDHGVCHGDVHLNNVMVDTASLKIKLIDFGCGQRIG</sequence>
<accession>A0ABD0MWP3</accession>
<comment type="catalytic activity">
    <reaction evidence="9">
        <text>L-seryl-[protein] + ATP = O-phospho-L-seryl-[protein] + ADP + H(+)</text>
        <dbReference type="Rhea" id="RHEA:17989"/>
        <dbReference type="Rhea" id="RHEA-COMP:9863"/>
        <dbReference type="Rhea" id="RHEA-COMP:11604"/>
        <dbReference type="ChEBI" id="CHEBI:15378"/>
        <dbReference type="ChEBI" id="CHEBI:29999"/>
        <dbReference type="ChEBI" id="CHEBI:30616"/>
        <dbReference type="ChEBI" id="CHEBI:83421"/>
        <dbReference type="ChEBI" id="CHEBI:456216"/>
        <dbReference type="EC" id="2.7.11.1"/>
    </reaction>
</comment>
<evidence type="ECO:0000256" key="6">
    <source>
        <dbReference type="ARBA" id="ARBA00022777"/>
    </source>
</evidence>
<comment type="caution">
    <text evidence="11">The sequence shown here is derived from an EMBL/GenBank/DDBJ whole genome shotgun (WGS) entry which is preliminary data.</text>
</comment>
<evidence type="ECO:0000256" key="4">
    <source>
        <dbReference type="ARBA" id="ARBA00022679"/>
    </source>
</evidence>
<evidence type="ECO:0000259" key="10">
    <source>
        <dbReference type="PROSITE" id="PS50011"/>
    </source>
</evidence>
<dbReference type="PANTHER" id="PTHR22984:SF11">
    <property type="entry name" value="AURORA KINASE-RELATED"/>
    <property type="match status" value="1"/>
</dbReference>
<dbReference type="AlphaFoldDB" id="A0ABD0MWP3"/>
<dbReference type="EC" id="2.7.11.1" evidence="2"/>
<evidence type="ECO:0000256" key="9">
    <source>
        <dbReference type="ARBA" id="ARBA00048679"/>
    </source>
</evidence>
<feature type="domain" description="Protein kinase" evidence="10">
    <location>
        <begin position="1"/>
        <end position="65"/>
    </location>
</feature>
<dbReference type="Proteomes" id="UP001529510">
    <property type="component" value="Unassembled WGS sequence"/>
</dbReference>
<name>A0ABD0MWP3_CIRMR</name>
<evidence type="ECO:0000256" key="5">
    <source>
        <dbReference type="ARBA" id="ARBA00022741"/>
    </source>
</evidence>
<keyword evidence="6" id="KW-0418">Kinase</keyword>
<evidence type="ECO:0000256" key="1">
    <source>
        <dbReference type="ARBA" id="ARBA00005505"/>
    </source>
</evidence>